<comment type="caution">
    <text evidence="2">The sequence shown here is derived from an EMBL/GenBank/DDBJ whole genome shotgun (WGS) entry which is preliminary data.</text>
</comment>
<dbReference type="InterPro" id="IPR029063">
    <property type="entry name" value="SAM-dependent_MTases_sf"/>
</dbReference>
<accession>A0AAN7EAK3</accession>
<dbReference type="AlphaFoldDB" id="A0AAN7EAK3"/>
<dbReference type="Proteomes" id="UP001324115">
    <property type="component" value="Unassembled WGS sequence"/>
</dbReference>
<sequence length="242" mass="27219">MAGKFDKQADFYVNGRPTYPTEWYSMLAALTPHHSLAWDVGTGNGQAAIGIAEHYEQVVGTDVSEAQLKLAMPHPRIRYLHTPLSITDDELVALIGGENSVDLVTVATAVHWFELPKFYSLVTRLLRKPGGVIAVWAYRGIVVSPIFDPILKRFYDITLPYWDPKVKSVVDDYKTLPFPFESVGIGCEGKPQQLDIHKRVNFEKFLNMLRSWSPVNTAKDQGVDLLSESVVKELESAWEDLN</sequence>
<reference evidence="2 3" key="1">
    <citation type="journal article" date="2023" name="G3 (Bethesda)">
        <title>A haplotype-resolved chromosome-scale genome for Quercus rubra L. provides insights into the genetics of adaptive traits for red oak species.</title>
        <authorList>
            <person name="Kapoor B."/>
            <person name="Jenkins J."/>
            <person name="Schmutz J."/>
            <person name="Zhebentyayeva T."/>
            <person name="Kuelheim C."/>
            <person name="Coggeshall M."/>
            <person name="Heim C."/>
            <person name="Lasky J.R."/>
            <person name="Leites L."/>
            <person name="Islam-Faridi N."/>
            <person name="Romero-Severson J."/>
            <person name="DeLeo V.L."/>
            <person name="Lucas S.M."/>
            <person name="Lazic D."/>
            <person name="Gailing O."/>
            <person name="Carlson J."/>
            <person name="Staton M."/>
        </authorList>
    </citation>
    <scope>NUCLEOTIDE SEQUENCE [LARGE SCALE GENOMIC DNA]</scope>
    <source>
        <strain evidence="2">Pseudo-F2</strain>
    </source>
</reference>
<feature type="domain" description="Methyltransferase type 11" evidence="1">
    <location>
        <begin position="39"/>
        <end position="134"/>
    </location>
</feature>
<dbReference type="InterPro" id="IPR013216">
    <property type="entry name" value="Methyltransf_11"/>
</dbReference>
<protein>
    <recommendedName>
        <fullName evidence="1">Methyltransferase type 11 domain-containing protein</fullName>
    </recommendedName>
</protein>
<dbReference type="PANTHER" id="PTHR44575">
    <property type="entry name" value="OS01G0589200 PROTEIN"/>
    <property type="match status" value="1"/>
</dbReference>
<evidence type="ECO:0000313" key="3">
    <source>
        <dbReference type="Proteomes" id="UP001324115"/>
    </source>
</evidence>
<dbReference type="Gene3D" id="3.40.50.150">
    <property type="entry name" value="Vaccinia Virus protein VP39"/>
    <property type="match status" value="1"/>
</dbReference>
<organism evidence="2 3">
    <name type="scientific">Quercus rubra</name>
    <name type="common">Northern red oak</name>
    <name type="synonym">Quercus borealis</name>
    <dbReference type="NCBI Taxonomy" id="3512"/>
    <lineage>
        <taxon>Eukaryota</taxon>
        <taxon>Viridiplantae</taxon>
        <taxon>Streptophyta</taxon>
        <taxon>Embryophyta</taxon>
        <taxon>Tracheophyta</taxon>
        <taxon>Spermatophyta</taxon>
        <taxon>Magnoliopsida</taxon>
        <taxon>eudicotyledons</taxon>
        <taxon>Gunneridae</taxon>
        <taxon>Pentapetalae</taxon>
        <taxon>rosids</taxon>
        <taxon>fabids</taxon>
        <taxon>Fagales</taxon>
        <taxon>Fagaceae</taxon>
        <taxon>Quercus</taxon>
    </lineage>
</organism>
<dbReference type="CDD" id="cd02440">
    <property type="entry name" value="AdoMet_MTases"/>
    <property type="match status" value="1"/>
</dbReference>
<proteinExistence type="predicted"/>
<dbReference type="SUPFAM" id="SSF53335">
    <property type="entry name" value="S-adenosyl-L-methionine-dependent methyltransferases"/>
    <property type="match status" value="1"/>
</dbReference>
<dbReference type="PANTHER" id="PTHR44575:SF2">
    <property type="entry name" value="OS01G0589200 PROTEIN"/>
    <property type="match status" value="1"/>
</dbReference>
<dbReference type="GO" id="GO:0008757">
    <property type="term" value="F:S-adenosylmethionine-dependent methyltransferase activity"/>
    <property type="evidence" value="ECO:0007669"/>
    <property type="project" value="InterPro"/>
</dbReference>
<dbReference type="Pfam" id="PF08241">
    <property type="entry name" value="Methyltransf_11"/>
    <property type="match status" value="1"/>
</dbReference>
<dbReference type="EMBL" id="JAXUIC010000010">
    <property type="protein sequence ID" value="KAK4567047.1"/>
    <property type="molecule type" value="Genomic_DNA"/>
</dbReference>
<name>A0AAN7EAK3_QUERU</name>
<evidence type="ECO:0000259" key="1">
    <source>
        <dbReference type="Pfam" id="PF08241"/>
    </source>
</evidence>
<evidence type="ECO:0000313" key="2">
    <source>
        <dbReference type="EMBL" id="KAK4567047.1"/>
    </source>
</evidence>
<keyword evidence="3" id="KW-1185">Reference proteome</keyword>
<gene>
    <name evidence="2" type="ORF">RGQ29_003045</name>
</gene>